<feature type="domain" description="HD" evidence="1">
    <location>
        <begin position="28"/>
        <end position="68"/>
    </location>
</feature>
<protein>
    <submittedName>
        <fullName evidence="2">T13M22.1 protein</fullName>
    </submittedName>
</protein>
<evidence type="ECO:0000259" key="1">
    <source>
        <dbReference type="Pfam" id="PF01966"/>
    </source>
</evidence>
<accession>Q9LN17</accession>
<proteinExistence type="predicted"/>
<dbReference type="PANTHER" id="PTHR33594:SF1">
    <property type="entry name" value="HD_PDEASE DOMAIN-CONTAINING PROTEIN"/>
    <property type="match status" value="1"/>
</dbReference>
<dbReference type="EMBL" id="AC026479">
    <property type="protein sequence ID" value="AAF79889.1"/>
    <property type="molecule type" value="Genomic_DNA"/>
</dbReference>
<dbReference type="InterPro" id="IPR006674">
    <property type="entry name" value="HD_domain"/>
</dbReference>
<dbReference type="CDD" id="cd00077">
    <property type="entry name" value="HDc"/>
    <property type="match status" value="1"/>
</dbReference>
<dbReference type="InterPro" id="IPR003607">
    <property type="entry name" value="HD/PDEase_dom"/>
</dbReference>
<dbReference type="Pfam" id="PF01966">
    <property type="entry name" value="HD"/>
    <property type="match status" value="1"/>
</dbReference>
<dbReference type="SUPFAM" id="SSF109604">
    <property type="entry name" value="HD-domain/PDEase-like"/>
    <property type="match status" value="1"/>
</dbReference>
<reference key="1">
    <citation type="journal article" date="2000" name="Nature">
        <title>Sequence and analysis of chromosome 1 of the plant Arabidopsis thaliana.</title>
        <authorList>
            <person name="Theologis A."/>
            <person name="Ecker J.R."/>
            <person name="Palm C.J."/>
            <person name="Federspiel N.A."/>
            <person name="Kaul S."/>
            <person name="White O."/>
            <person name="Alonso J."/>
            <person name="Altafi H."/>
            <person name="Araujo R."/>
            <person name="Bowman C.L."/>
            <person name="Brooks S.Y."/>
            <person name="Buehler E."/>
            <person name="Chan A."/>
            <person name="Chao Q."/>
            <person name="Chen H."/>
            <person name="Cheuk R.F."/>
            <person name="Chin C.W."/>
            <person name="Chung M.K."/>
            <person name="Conn L."/>
            <person name="Conway A.B."/>
            <person name="Conway A.R."/>
            <person name="Creasy T.H."/>
            <person name="Dewar K."/>
            <person name="Dunn P."/>
            <person name="Etgu P."/>
            <person name="Feldblyum T.V."/>
            <person name="Feng J."/>
            <person name="Fong B."/>
            <person name="Fujii C.Y."/>
            <person name="Gill J.E."/>
            <person name="Goldsmith A.D."/>
            <person name="Haas B."/>
            <person name="Hansen N.F."/>
            <person name="Hughes B."/>
            <person name="Huizar L."/>
            <person name="Hunter J.L."/>
            <person name="Jenkins J."/>
            <person name="Johnson-Hopson C."/>
            <person name="Khan S."/>
            <person name="Khaykin E."/>
            <person name="Kim C.J."/>
            <person name="Koo H.L."/>
            <person name="Kremenetskaia I."/>
            <person name="Kurtz D.B."/>
            <person name="Kwan A."/>
            <person name="Lam B."/>
            <person name="Langin-Hooper S."/>
            <person name="Lee A."/>
            <person name="Lee J.M."/>
            <person name="Lenz C.A."/>
            <person name="Li J.H."/>
            <person name="Li Y."/>
            <person name="Lin X."/>
            <person name="Liu S.X."/>
            <person name="Liu Z.A."/>
            <person name="Luros J.S."/>
            <person name="Maiti R."/>
            <person name="Marziali A."/>
            <person name="Militscher J."/>
            <person name="Miranda M."/>
            <person name="Nguyen M."/>
            <person name="Nierman W.C."/>
            <person name="Osborne B.I."/>
            <person name="Pai G."/>
            <person name="Peterson J."/>
            <person name="Pham P.K."/>
            <person name="Rizzo M."/>
            <person name="Rooney T."/>
            <person name="Rowley D."/>
            <person name="Sakano H."/>
            <person name="Salzberg S.L."/>
            <person name="Schwartz J.R."/>
            <person name="Shinn P."/>
            <person name="Southwick A.M."/>
            <person name="Sun H."/>
            <person name="Tallon L.J."/>
            <person name="Tambunga G."/>
            <person name="Toriumi M.J."/>
            <person name="Town C.D."/>
            <person name="Utterback T."/>
            <person name="Van Aken S."/>
            <person name="Vaysberg M."/>
            <person name="Vysotskaia V.S."/>
            <person name="Walker M."/>
            <person name="Wu D."/>
            <person name="Yu G."/>
            <person name="Fraser C.M."/>
            <person name="Venter J.C."/>
            <person name="Davis R.W."/>
        </authorList>
    </citation>
    <scope>NUCLEOTIDE SEQUENCE [LARGE SCALE GENOMIC DNA]</scope>
    <source>
        <strain>cv. Columbia</strain>
    </source>
</reference>
<evidence type="ECO:0000313" key="2">
    <source>
        <dbReference type="EMBL" id="AAF79889.1"/>
    </source>
</evidence>
<dbReference type="PANTHER" id="PTHR33594">
    <property type="entry name" value="SUPERFAMILY HYDROLASE, PUTATIVE (AFU_ORTHOLOGUE AFUA_1G03035)-RELATED"/>
    <property type="match status" value="1"/>
</dbReference>
<dbReference type="Gene3D" id="1.10.472.50">
    <property type="entry name" value="HD-domain/PDEase-like"/>
    <property type="match status" value="1"/>
</dbReference>
<organism evidence="2">
    <name type="scientific">Arabidopsis thaliana</name>
    <name type="common">Mouse-ear cress</name>
    <dbReference type="NCBI Taxonomy" id="3702"/>
    <lineage>
        <taxon>Eukaryota</taxon>
        <taxon>Viridiplantae</taxon>
        <taxon>Streptophyta</taxon>
        <taxon>Embryophyta</taxon>
        <taxon>Tracheophyta</taxon>
        <taxon>Spermatophyta</taxon>
        <taxon>Magnoliopsida</taxon>
        <taxon>eudicotyledons</taxon>
        <taxon>Gunneridae</taxon>
        <taxon>Pentapetalae</taxon>
        <taxon>rosids</taxon>
        <taxon>malvids</taxon>
        <taxon>Brassicales</taxon>
        <taxon>Brassicaceae</taxon>
        <taxon>Camelineae</taxon>
        <taxon>Arabidopsis</taxon>
    </lineage>
</organism>
<dbReference type="AlphaFoldDB" id="Q9LN17"/>
<reference evidence="2" key="2">
    <citation type="submission" date="2000-03" db="EMBL/GenBank/DDBJ databases">
        <title>The sequence of BAC T13M22 from Arabidopsis thaliana chromosome 1.</title>
        <authorList>
            <person name="Liu S."/>
            <person name="Chan A."/>
            <person name="Yu G."/>
            <person name="Lee J."/>
            <person name="Lenz C."/>
            <person name="Pham P."/>
            <person name="Sakano H."/>
            <person name="Toriumi M."/>
            <person name="Chin C."/>
            <person name="Chiou J."/>
            <person name="Choi E."/>
            <person name="Chung M."/>
            <person name="Gonzalez A."/>
            <person name="Howng B."/>
            <person name="Liu A."/>
            <person name="Vaysberg M."/>
            <person name="Altafi H."/>
            <person name="Brooks S."/>
            <person name="Buehler E."/>
            <person name="Chao Q."/>
            <person name="Conn L."/>
            <person name="Conway A.B."/>
            <person name="Hansen N.F."/>
            <person name="Johnson-Hopson C."/>
            <person name="Khan S."/>
            <person name="Kim C."/>
            <person name="Lam B."/>
            <person name="Miranda M."/>
            <person name="Nguyen M."/>
            <person name="Palm C.J."/>
            <person name="Shinn P."/>
            <person name="Southwick A."/>
            <person name="Davis R.W."/>
            <person name="Ecker J.R."/>
            <person name="Federspiel N.A."/>
            <person name="Theologis A."/>
        </authorList>
    </citation>
    <scope>NUCLEOTIDE SEQUENCE</scope>
</reference>
<gene>
    <name evidence="2" type="primary">T13M22.1</name>
</gene>
<dbReference type="PIR" id="F86309">
    <property type="entry name" value="F86309"/>
</dbReference>
<name>Q9LN17_ARATH</name>
<reference evidence="2" key="3">
    <citation type="submission" date="2000-06" db="EMBL/GenBank/DDBJ databases">
        <authorList>
            <person name="Theologis"/>
        </authorList>
    </citation>
    <scope>NUCLEOTIDE SEQUENCE</scope>
</reference>
<dbReference type="ExpressionAtlas" id="Q9LN17">
    <property type="expression patterns" value="baseline and differential"/>
</dbReference>
<sequence>MAAKTMRKAEELVEKAMKGNDASHDAWHVWRVRDLALSIAREEGLSSNSDSMEIVELAALLHDIGKACENSLSDLLTLGLLGSTKWNLVWI</sequence>
<dbReference type="TAIR" id="AT1G17330"/>